<dbReference type="PANTHER" id="PTHR22916">
    <property type="entry name" value="GLYCOSYLTRANSFERASE"/>
    <property type="match status" value="1"/>
</dbReference>
<evidence type="ECO:0000256" key="1">
    <source>
        <dbReference type="ARBA" id="ARBA00022676"/>
    </source>
</evidence>
<keyword evidence="2 4" id="KW-0808">Transferase</keyword>
<gene>
    <name evidence="4" type="ORF">SAMN05216249_102150</name>
</gene>
<accession>A0A1I0VR01</accession>
<proteinExistence type="predicted"/>
<dbReference type="SUPFAM" id="SSF53448">
    <property type="entry name" value="Nucleotide-diphospho-sugar transferases"/>
    <property type="match status" value="1"/>
</dbReference>
<dbReference type="Gene3D" id="3.90.550.10">
    <property type="entry name" value="Spore Coat Polysaccharide Biosynthesis Protein SpsA, Chain A"/>
    <property type="match status" value="1"/>
</dbReference>
<organism evidence="4 5">
    <name type="scientific">Acetitomaculum ruminis DSM 5522</name>
    <dbReference type="NCBI Taxonomy" id="1120918"/>
    <lineage>
        <taxon>Bacteria</taxon>
        <taxon>Bacillati</taxon>
        <taxon>Bacillota</taxon>
        <taxon>Clostridia</taxon>
        <taxon>Lachnospirales</taxon>
        <taxon>Lachnospiraceae</taxon>
        <taxon>Acetitomaculum</taxon>
    </lineage>
</organism>
<dbReference type="STRING" id="1120918.SAMN05216249_102150"/>
<dbReference type="RefSeq" id="WP_092870201.1">
    <property type="nucleotide sequence ID" value="NZ_FOJY01000002.1"/>
</dbReference>
<feature type="domain" description="Glycosyltransferase 2-like" evidence="3">
    <location>
        <begin position="5"/>
        <end position="136"/>
    </location>
</feature>
<dbReference type="InterPro" id="IPR029044">
    <property type="entry name" value="Nucleotide-diphossugar_trans"/>
</dbReference>
<keyword evidence="1" id="KW-0328">Glycosyltransferase</keyword>
<evidence type="ECO:0000313" key="4">
    <source>
        <dbReference type="EMBL" id="SFA78815.1"/>
    </source>
</evidence>
<dbReference type="InterPro" id="IPR001173">
    <property type="entry name" value="Glyco_trans_2-like"/>
</dbReference>
<dbReference type="OrthoDB" id="396512at2"/>
<evidence type="ECO:0000313" key="5">
    <source>
        <dbReference type="Proteomes" id="UP000198838"/>
    </source>
</evidence>
<dbReference type="Proteomes" id="UP000198838">
    <property type="component" value="Unassembled WGS sequence"/>
</dbReference>
<keyword evidence="5" id="KW-1185">Reference proteome</keyword>
<dbReference type="PANTHER" id="PTHR22916:SF51">
    <property type="entry name" value="GLYCOSYLTRANSFERASE EPSH-RELATED"/>
    <property type="match status" value="1"/>
</dbReference>
<dbReference type="Pfam" id="PF00535">
    <property type="entry name" value="Glycos_transf_2"/>
    <property type="match status" value="1"/>
</dbReference>
<reference evidence="4 5" key="1">
    <citation type="submission" date="2016-10" db="EMBL/GenBank/DDBJ databases">
        <authorList>
            <person name="de Groot N.N."/>
        </authorList>
    </citation>
    <scope>NUCLEOTIDE SEQUENCE [LARGE SCALE GENOMIC DNA]</scope>
    <source>
        <strain evidence="4 5">DSM 5522</strain>
    </source>
</reference>
<dbReference type="AlphaFoldDB" id="A0A1I0VR01"/>
<dbReference type="CDD" id="cd00761">
    <property type="entry name" value="Glyco_tranf_GTA_type"/>
    <property type="match status" value="1"/>
</dbReference>
<dbReference type="EMBL" id="FOJY01000002">
    <property type="protein sequence ID" value="SFA78815.1"/>
    <property type="molecule type" value="Genomic_DNA"/>
</dbReference>
<sequence length="339" mass="39649">MKLLSIAVPCYNSEAYMKNCINSLLPGEDEVEIIIVDDGSKDNTASIADEYEKKYPGIIKVVHQKNGGHGEAVNTGLKNATGLFFKVVDSDDWVDHESYKKILSEIERMVNEKSIVDMIISNYVYEKQGVKHKKVIKYSNAFPTEEIFSWDKIKHLKKDQYILMHSVMYRTKMLRDSGLKLPKHTFYVDNIFVYNPLPFVKSMYYIDVNFYRYYIGREDQSVNEEIMIKRIDQQLKVNQIMINSYDLKTIKDKKLRKYMLSYLEIITVISSILLIKSGTDENLKRKKELWKSIKQKDLWLYKRMRYFSLLGRGVNMPGKGGRKIAIGVYKLAQKFIGFN</sequence>
<evidence type="ECO:0000259" key="3">
    <source>
        <dbReference type="Pfam" id="PF00535"/>
    </source>
</evidence>
<evidence type="ECO:0000256" key="2">
    <source>
        <dbReference type="ARBA" id="ARBA00022679"/>
    </source>
</evidence>
<dbReference type="GO" id="GO:0016757">
    <property type="term" value="F:glycosyltransferase activity"/>
    <property type="evidence" value="ECO:0007669"/>
    <property type="project" value="UniProtKB-KW"/>
</dbReference>
<protein>
    <submittedName>
        <fullName evidence="4">Glycosyltransferase involved in cell wall bisynthesis</fullName>
    </submittedName>
</protein>
<name>A0A1I0VR01_9FIRM</name>